<accession>A0A2H3B6W1</accession>
<dbReference type="Proteomes" id="UP000218334">
    <property type="component" value="Unassembled WGS sequence"/>
</dbReference>
<reference evidence="2" key="1">
    <citation type="journal article" date="2017" name="Nat. Ecol. Evol.">
        <title>Genome expansion and lineage-specific genetic innovations in the forest pathogenic fungi Armillaria.</title>
        <authorList>
            <person name="Sipos G."/>
            <person name="Prasanna A.N."/>
            <person name="Walter M.C."/>
            <person name="O'Connor E."/>
            <person name="Balint B."/>
            <person name="Krizsan K."/>
            <person name="Kiss B."/>
            <person name="Hess J."/>
            <person name="Varga T."/>
            <person name="Slot J."/>
            <person name="Riley R."/>
            <person name="Boka B."/>
            <person name="Rigling D."/>
            <person name="Barry K."/>
            <person name="Lee J."/>
            <person name="Mihaltcheva S."/>
            <person name="LaButti K."/>
            <person name="Lipzen A."/>
            <person name="Waldron R."/>
            <person name="Moloney N.M."/>
            <person name="Sperisen C."/>
            <person name="Kredics L."/>
            <person name="Vagvoelgyi C."/>
            <person name="Patrignani A."/>
            <person name="Fitzpatrick D."/>
            <person name="Nagy I."/>
            <person name="Doyle S."/>
            <person name="Anderson J.B."/>
            <person name="Grigoriev I.V."/>
            <person name="Gueldener U."/>
            <person name="Muensterkoetter M."/>
            <person name="Nagy L.G."/>
        </authorList>
    </citation>
    <scope>NUCLEOTIDE SEQUENCE [LARGE SCALE GENOMIC DNA]</scope>
    <source>
        <strain evidence="2">28-4</strain>
    </source>
</reference>
<keyword evidence="2" id="KW-1185">Reference proteome</keyword>
<name>A0A2H3B6W1_9AGAR</name>
<evidence type="ECO:0000313" key="2">
    <source>
        <dbReference type="Proteomes" id="UP000218334"/>
    </source>
</evidence>
<proteinExistence type="predicted"/>
<sequence>MCATRELTSLQVTFTTIILVPDGGASAAVIIPVFLVRRNGVCERAGTRNLASSSMIILVDCRSAVGCRRLPSDSFRQIPRREKRLLGGSSLVCRIISPMYTTRHLHRLGDLHEQSASLYQTAGPFSCIVPTFPMRRIGICGST</sequence>
<dbReference type="AlphaFoldDB" id="A0A2H3B6W1"/>
<dbReference type="EMBL" id="KZ293472">
    <property type="protein sequence ID" value="PBK61768.1"/>
    <property type="molecule type" value="Genomic_DNA"/>
</dbReference>
<evidence type="ECO:0000313" key="1">
    <source>
        <dbReference type="EMBL" id="PBK61768.1"/>
    </source>
</evidence>
<gene>
    <name evidence="1" type="ORF">ARMSODRAFT_620045</name>
</gene>
<organism evidence="1 2">
    <name type="scientific">Armillaria solidipes</name>
    <dbReference type="NCBI Taxonomy" id="1076256"/>
    <lineage>
        <taxon>Eukaryota</taxon>
        <taxon>Fungi</taxon>
        <taxon>Dikarya</taxon>
        <taxon>Basidiomycota</taxon>
        <taxon>Agaricomycotina</taxon>
        <taxon>Agaricomycetes</taxon>
        <taxon>Agaricomycetidae</taxon>
        <taxon>Agaricales</taxon>
        <taxon>Marasmiineae</taxon>
        <taxon>Physalacriaceae</taxon>
        <taxon>Armillaria</taxon>
    </lineage>
</organism>
<protein>
    <submittedName>
        <fullName evidence="1">Uncharacterized protein</fullName>
    </submittedName>
</protein>